<organism evidence="2 3">
    <name type="scientific">Pleurodeles waltl</name>
    <name type="common">Iberian ribbed newt</name>
    <dbReference type="NCBI Taxonomy" id="8319"/>
    <lineage>
        <taxon>Eukaryota</taxon>
        <taxon>Metazoa</taxon>
        <taxon>Chordata</taxon>
        <taxon>Craniata</taxon>
        <taxon>Vertebrata</taxon>
        <taxon>Euteleostomi</taxon>
        <taxon>Amphibia</taxon>
        <taxon>Batrachia</taxon>
        <taxon>Caudata</taxon>
        <taxon>Salamandroidea</taxon>
        <taxon>Salamandridae</taxon>
        <taxon>Pleurodelinae</taxon>
        <taxon>Pleurodeles</taxon>
    </lineage>
</organism>
<dbReference type="Proteomes" id="UP001066276">
    <property type="component" value="Chromosome 6"/>
</dbReference>
<protein>
    <submittedName>
        <fullName evidence="2">Uncharacterized protein</fullName>
    </submittedName>
</protein>
<sequence length="74" mass="8407">MDMRVSGVKIHAEKQTPREIRDVSFMEPFKRIDKRKHAEDHHAFSEAVESTKRVSAPNPSTAGIIQYMVNKAVA</sequence>
<proteinExistence type="predicted"/>
<comment type="caution">
    <text evidence="2">The sequence shown here is derived from an EMBL/GenBank/DDBJ whole genome shotgun (WGS) entry which is preliminary data.</text>
</comment>
<feature type="region of interest" description="Disordered" evidence="1">
    <location>
        <begin position="34"/>
        <end position="59"/>
    </location>
</feature>
<feature type="compositionally biased region" description="Basic and acidic residues" evidence="1">
    <location>
        <begin position="34"/>
        <end position="52"/>
    </location>
</feature>
<reference evidence="2" key="1">
    <citation type="journal article" date="2022" name="bioRxiv">
        <title>Sequencing and chromosome-scale assembly of the giantPleurodeles waltlgenome.</title>
        <authorList>
            <person name="Brown T."/>
            <person name="Elewa A."/>
            <person name="Iarovenko S."/>
            <person name="Subramanian E."/>
            <person name="Araus A.J."/>
            <person name="Petzold A."/>
            <person name="Susuki M."/>
            <person name="Suzuki K.-i.T."/>
            <person name="Hayashi T."/>
            <person name="Toyoda A."/>
            <person name="Oliveira C."/>
            <person name="Osipova E."/>
            <person name="Leigh N.D."/>
            <person name="Simon A."/>
            <person name="Yun M.H."/>
        </authorList>
    </citation>
    <scope>NUCLEOTIDE SEQUENCE</scope>
    <source>
        <strain evidence="2">20211129_DDA</strain>
        <tissue evidence="2">Liver</tissue>
    </source>
</reference>
<gene>
    <name evidence="2" type="ORF">NDU88_002766</name>
</gene>
<dbReference type="AlphaFoldDB" id="A0AAV7Q7X4"/>
<name>A0AAV7Q7X4_PLEWA</name>
<accession>A0AAV7Q7X4</accession>
<evidence type="ECO:0000256" key="1">
    <source>
        <dbReference type="SAM" id="MobiDB-lite"/>
    </source>
</evidence>
<keyword evidence="3" id="KW-1185">Reference proteome</keyword>
<evidence type="ECO:0000313" key="3">
    <source>
        <dbReference type="Proteomes" id="UP001066276"/>
    </source>
</evidence>
<dbReference type="EMBL" id="JANPWB010000010">
    <property type="protein sequence ID" value="KAJ1136349.1"/>
    <property type="molecule type" value="Genomic_DNA"/>
</dbReference>
<evidence type="ECO:0000313" key="2">
    <source>
        <dbReference type="EMBL" id="KAJ1136349.1"/>
    </source>
</evidence>